<keyword evidence="2" id="KW-0732">Signal</keyword>
<feature type="chain" id="PRO_5019759726" description="Osiris 7" evidence="2">
    <location>
        <begin position="20"/>
        <end position="306"/>
    </location>
</feature>
<reference evidence="3 4" key="1">
    <citation type="journal article" date="2017" name="Gigascience">
        <title>Genome sequence of the small brown planthopper, Laodelphax striatellus.</title>
        <authorList>
            <person name="Zhu J."/>
            <person name="Jiang F."/>
            <person name="Wang X."/>
            <person name="Yang P."/>
            <person name="Bao Y."/>
            <person name="Zhao W."/>
            <person name="Wang W."/>
            <person name="Lu H."/>
            <person name="Wang Q."/>
            <person name="Cui N."/>
            <person name="Li J."/>
            <person name="Chen X."/>
            <person name="Luo L."/>
            <person name="Yu J."/>
            <person name="Kang L."/>
            <person name="Cui F."/>
        </authorList>
    </citation>
    <scope>NUCLEOTIDE SEQUENCE [LARGE SCALE GENOMIC DNA]</scope>
    <source>
        <strain evidence="3">Lst14</strain>
    </source>
</reference>
<keyword evidence="1" id="KW-0812">Transmembrane</keyword>
<organism evidence="3 4">
    <name type="scientific">Laodelphax striatellus</name>
    <name type="common">Small brown planthopper</name>
    <name type="synonym">Delphax striatella</name>
    <dbReference type="NCBI Taxonomy" id="195883"/>
    <lineage>
        <taxon>Eukaryota</taxon>
        <taxon>Metazoa</taxon>
        <taxon>Ecdysozoa</taxon>
        <taxon>Arthropoda</taxon>
        <taxon>Hexapoda</taxon>
        <taxon>Insecta</taxon>
        <taxon>Pterygota</taxon>
        <taxon>Neoptera</taxon>
        <taxon>Paraneoptera</taxon>
        <taxon>Hemiptera</taxon>
        <taxon>Auchenorrhyncha</taxon>
        <taxon>Fulgoroidea</taxon>
        <taxon>Delphacidae</taxon>
        <taxon>Criomorphinae</taxon>
        <taxon>Laodelphax</taxon>
    </lineage>
</organism>
<accession>A0A482X6X1</accession>
<dbReference type="Pfam" id="PF07898">
    <property type="entry name" value="DUF1676"/>
    <property type="match status" value="1"/>
</dbReference>
<dbReference type="InParanoid" id="A0A482X6X1"/>
<proteinExistence type="predicted"/>
<feature type="signal peptide" evidence="2">
    <location>
        <begin position="1"/>
        <end position="19"/>
    </location>
</feature>
<dbReference type="InterPro" id="IPR012464">
    <property type="entry name" value="DUF1676"/>
</dbReference>
<dbReference type="EMBL" id="QKKF02016609">
    <property type="protein sequence ID" value="RZF41665.1"/>
    <property type="molecule type" value="Genomic_DNA"/>
</dbReference>
<dbReference type="STRING" id="195883.A0A482X6X1"/>
<evidence type="ECO:0000313" key="4">
    <source>
        <dbReference type="Proteomes" id="UP000291343"/>
    </source>
</evidence>
<comment type="caution">
    <text evidence="3">The sequence shown here is derived from an EMBL/GenBank/DDBJ whole genome shotgun (WGS) entry which is preliminary data.</text>
</comment>
<name>A0A482X6X1_LAOST</name>
<evidence type="ECO:0000256" key="2">
    <source>
        <dbReference type="SAM" id="SignalP"/>
    </source>
</evidence>
<dbReference type="AlphaFoldDB" id="A0A482X6X1"/>
<evidence type="ECO:0000256" key="1">
    <source>
        <dbReference type="SAM" id="Phobius"/>
    </source>
</evidence>
<dbReference type="FunCoup" id="A0A482X6X1">
    <property type="interactions" value="67"/>
</dbReference>
<keyword evidence="1" id="KW-1133">Transmembrane helix</keyword>
<dbReference type="GO" id="GO:0016020">
    <property type="term" value="C:membrane"/>
    <property type="evidence" value="ECO:0007669"/>
    <property type="project" value="TreeGrafter"/>
</dbReference>
<protein>
    <recommendedName>
        <fullName evidence="5">Osiris 7</fullName>
    </recommendedName>
</protein>
<dbReference type="Proteomes" id="UP000291343">
    <property type="component" value="Unassembled WGS sequence"/>
</dbReference>
<dbReference type="OrthoDB" id="8192916at2759"/>
<sequence>MAVVLWALVLAAATRHALAVPAASLDPHASRQTENTFSRNSIQTGSDLMDSIYSDCLNKGSVSCVKYKLFTFVDKMLNKDSFSLTEGVTVVRNPGAATPVGDGAPRALGGEEAAASQDVEAMVVDRVERFLQTHSVKIDLKGSDVVKAVSNAGRAFTYQFMGGLDEEDEGEEAGRKKVKKGGKVLLPLLLMLKMKAAALLPLALGAIALLAGKALLIGKIALLLASIIGLKKLLSQQKTVTYEIVSHPHHTSSHEHHGHDSFGAGGGDIGGGYGGGGHGGWGRSADPSAAHDLAYNAYAPATDNKQ</sequence>
<gene>
    <name evidence="3" type="ORF">LSTR_LSTR012922</name>
</gene>
<keyword evidence="4" id="KW-1185">Reference proteome</keyword>
<evidence type="ECO:0008006" key="5">
    <source>
        <dbReference type="Google" id="ProtNLM"/>
    </source>
</evidence>
<evidence type="ECO:0000313" key="3">
    <source>
        <dbReference type="EMBL" id="RZF41665.1"/>
    </source>
</evidence>
<keyword evidence="1" id="KW-0472">Membrane</keyword>
<dbReference type="PANTHER" id="PTHR21879:SF22">
    <property type="entry name" value="FI03362P-RELATED"/>
    <property type="match status" value="1"/>
</dbReference>
<dbReference type="PANTHER" id="PTHR21879">
    <property type="entry name" value="FI03362P-RELATED-RELATED"/>
    <property type="match status" value="1"/>
</dbReference>
<feature type="transmembrane region" description="Helical" evidence="1">
    <location>
        <begin position="198"/>
        <end position="228"/>
    </location>
</feature>